<feature type="transmembrane region" description="Helical" evidence="1">
    <location>
        <begin position="6"/>
        <end position="24"/>
    </location>
</feature>
<keyword evidence="1" id="KW-0812">Transmembrane</keyword>
<keyword evidence="1" id="KW-1133">Transmembrane helix</keyword>
<protein>
    <submittedName>
        <fullName evidence="2">Uncharacterized protein</fullName>
    </submittedName>
</protein>
<reference evidence="2 3" key="1">
    <citation type="submission" date="2016-03" db="EMBL/GenBank/DDBJ databases">
        <authorList>
            <person name="Ploux O."/>
        </authorList>
    </citation>
    <scope>NUCLEOTIDE SEQUENCE [LARGE SCALE GENOMIC DNA]</scope>
    <source>
        <strain evidence="2 3">R-45370</strain>
    </source>
</reference>
<proteinExistence type="predicted"/>
<gene>
    <name evidence="2" type="ORF">A1359_09195</name>
</gene>
<comment type="caution">
    <text evidence="2">The sequence shown here is derived from an EMBL/GenBank/DDBJ whole genome shotgun (WGS) entry which is preliminary data.</text>
</comment>
<dbReference type="RefSeq" id="WP_066981982.1">
    <property type="nucleotide sequence ID" value="NZ_LUUI01000101.1"/>
</dbReference>
<sequence length="152" mass="17370">MTTCDVAAVGWVIALIGFIVNNRFSNQRETRKEIRAKLDHLNKSLDSLLEASRNYYLDDAAILSKESIRIHEAINSCDRIIQELSRFNKDCKLQPDFYIIYDVVTGGKFESAKHQPGEHNGPICKRLSIQKEALMQSAEDWFSAAFNQRAFT</sequence>
<name>A0A177NCL5_9GAMM</name>
<dbReference type="EMBL" id="LUUI01000101">
    <property type="protein sequence ID" value="OAI15581.1"/>
    <property type="molecule type" value="Genomic_DNA"/>
</dbReference>
<keyword evidence="1" id="KW-0472">Membrane</keyword>
<organism evidence="2 3">
    <name type="scientific">Methylomonas lenta</name>
    <dbReference type="NCBI Taxonomy" id="980561"/>
    <lineage>
        <taxon>Bacteria</taxon>
        <taxon>Pseudomonadati</taxon>
        <taxon>Pseudomonadota</taxon>
        <taxon>Gammaproteobacteria</taxon>
        <taxon>Methylococcales</taxon>
        <taxon>Methylococcaceae</taxon>
        <taxon>Methylomonas</taxon>
    </lineage>
</organism>
<evidence type="ECO:0000313" key="3">
    <source>
        <dbReference type="Proteomes" id="UP000078476"/>
    </source>
</evidence>
<dbReference type="AlphaFoldDB" id="A0A177NCL5"/>
<evidence type="ECO:0000313" key="2">
    <source>
        <dbReference type="EMBL" id="OAI15581.1"/>
    </source>
</evidence>
<accession>A0A177NCL5</accession>
<evidence type="ECO:0000256" key="1">
    <source>
        <dbReference type="SAM" id="Phobius"/>
    </source>
</evidence>
<keyword evidence="3" id="KW-1185">Reference proteome</keyword>
<dbReference type="Proteomes" id="UP000078476">
    <property type="component" value="Unassembled WGS sequence"/>
</dbReference>
<dbReference type="OrthoDB" id="7032872at2"/>